<keyword evidence="2" id="KW-1185">Reference proteome</keyword>
<reference evidence="1 2" key="1">
    <citation type="journal article" date="2004" name="Extremophiles">
        <title>Halobacillus locisalis sp. nov., a halophilic bacterium isolated from a marine solar saltern of the Yellow Sea in Korea.</title>
        <authorList>
            <person name="Yoon J.H."/>
            <person name="Kang K.H."/>
            <person name="Oh T.K."/>
            <person name="Park Y.H."/>
        </authorList>
    </citation>
    <scope>NUCLEOTIDE SEQUENCE [LARGE SCALE GENOMIC DNA]</scope>
    <source>
        <strain evidence="1 2">KCTC 3788</strain>
    </source>
</reference>
<evidence type="ECO:0000313" key="1">
    <source>
        <dbReference type="EMBL" id="MBA2175408.1"/>
    </source>
</evidence>
<gene>
    <name evidence="1" type="ORF">H0266_10930</name>
</gene>
<proteinExistence type="predicted"/>
<protein>
    <submittedName>
        <fullName evidence="1">Uncharacterized protein</fullName>
    </submittedName>
</protein>
<organism evidence="1 2">
    <name type="scientific">Halobacillus locisalis</name>
    <dbReference type="NCBI Taxonomy" id="220753"/>
    <lineage>
        <taxon>Bacteria</taxon>
        <taxon>Bacillati</taxon>
        <taxon>Bacillota</taxon>
        <taxon>Bacilli</taxon>
        <taxon>Bacillales</taxon>
        <taxon>Bacillaceae</taxon>
        <taxon>Halobacillus</taxon>
    </lineage>
</organism>
<comment type="caution">
    <text evidence="1">The sequence shown here is derived from an EMBL/GenBank/DDBJ whole genome shotgun (WGS) entry which is preliminary data.</text>
</comment>
<sequence length="89" mass="10396">MQIKAKCKKSIMSTTPIQLNDAKNEEAFKKLLDEPHHCLFTEGEYYTFTIGPHVWESTNNFSDWHLFNVVRDFDTVADHFELKTLSQTS</sequence>
<dbReference type="Proteomes" id="UP000571017">
    <property type="component" value="Unassembled WGS sequence"/>
</dbReference>
<accession>A0A838CU35</accession>
<dbReference type="RefSeq" id="WP_181472424.1">
    <property type="nucleotide sequence ID" value="NZ_JACEFG010000002.1"/>
</dbReference>
<dbReference type="AlphaFoldDB" id="A0A838CU35"/>
<evidence type="ECO:0000313" key="2">
    <source>
        <dbReference type="Proteomes" id="UP000571017"/>
    </source>
</evidence>
<dbReference type="EMBL" id="JACEFG010000002">
    <property type="protein sequence ID" value="MBA2175408.1"/>
    <property type="molecule type" value="Genomic_DNA"/>
</dbReference>
<name>A0A838CU35_9BACI</name>